<dbReference type="EMBL" id="AZEE01000029">
    <property type="protein sequence ID" value="KRK97569.1"/>
    <property type="molecule type" value="Genomic_DNA"/>
</dbReference>
<keyword evidence="3 6" id="KW-0133">Cell shape</keyword>
<organism evidence="9 10">
    <name type="scientific">Secundilactobacillus odoratitofui DSM 19909 = JCM 15043</name>
    <dbReference type="NCBI Taxonomy" id="1423776"/>
    <lineage>
        <taxon>Bacteria</taxon>
        <taxon>Bacillati</taxon>
        <taxon>Bacillota</taxon>
        <taxon>Bacilli</taxon>
        <taxon>Lactobacillales</taxon>
        <taxon>Lactobacillaceae</taxon>
        <taxon>Secundilactobacillus</taxon>
    </lineage>
</organism>
<evidence type="ECO:0000256" key="1">
    <source>
        <dbReference type="ARBA" id="ARBA00004752"/>
    </source>
</evidence>
<dbReference type="GO" id="GO:0071555">
    <property type="term" value="P:cell wall organization"/>
    <property type="evidence" value="ECO:0007669"/>
    <property type="project" value="UniProtKB-UniRule"/>
</dbReference>
<dbReference type="InterPro" id="IPR050979">
    <property type="entry name" value="LD-transpeptidase"/>
</dbReference>
<dbReference type="OrthoDB" id="3176960at2"/>
<dbReference type="GO" id="GO:0016740">
    <property type="term" value="F:transferase activity"/>
    <property type="evidence" value="ECO:0007669"/>
    <property type="project" value="UniProtKB-KW"/>
</dbReference>
<dbReference type="Pfam" id="PF12229">
    <property type="entry name" value="PG_binding_4"/>
    <property type="match status" value="1"/>
</dbReference>
<dbReference type="Pfam" id="PF03734">
    <property type="entry name" value="YkuD"/>
    <property type="match status" value="1"/>
</dbReference>
<dbReference type="PANTHER" id="PTHR30582">
    <property type="entry name" value="L,D-TRANSPEPTIDASE"/>
    <property type="match status" value="1"/>
</dbReference>
<evidence type="ECO:0000256" key="6">
    <source>
        <dbReference type="PROSITE-ProRule" id="PRU01373"/>
    </source>
</evidence>
<keyword evidence="4 6" id="KW-0573">Peptidoglycan synthesis</keyword>
<dbReference type="GO" id="GO:0071972">
    <property type="term" value="F:peptidoglycan L,D-transpeptidase activity"/>
    <property type="evidence" value="ECO:0007669"/>
    <property type="project" value="TreeGrafter"/>
</dbReference>
<keyword evidence="7" id="KW-1133">Transmembrane helix</keyword>
<dbReference type="GO" id="GO:0008360">
    <property type="term" value="P:regulation of cell shape"/>
    <property type="evidence" value="ECO:0007669"/>
    <property type="project" value="UniProtKB-UniRule"/>
</dbReference>
<dbReference type="InterPro" id="IPR038063">
    <property type="entry name" value="Transpep_catalytic_dom"/>
</dbReference>
<evidence type="ECO:0000313" key="9">
    <source>
        <dbReference type="EMBL" id="KRK97569.1"/>
    </source>
</evidence>
<evidence type="ECO:0000313" key="10">
    <source>
        <dbReference type="Proteomes" id="UP000051160"/>
    </source>
</evidence>
<keyword evidence="7" id="KW-0472">Membrane</keyword>
<keyword evidence="10" id="KW-1185">Reference proteome</keyword>
<dbReference type="SUPFAM" id="SSF143985">
    <property type="entry name" value="L,D-transpeptidase pre-catalytic domain-like"/>
    <property type="match status" value="1"/>
</dbReference>
<dbReference type="Proteomes" id="UP000051160">
    <property type="component" value="Unassembled WGS sequence"/>
</dbReference>
<gene>
    <name evidence="9" type="ORF">FD04_GL001602</name>
</gene>
<evidence type="ECO:0000256" key="3">
    <source>
        <dbReference type="ARBA" id="ARBA00022960"/>
    </source>
</evidence>
<dbReference type="GO" id="GO:0005576">
    <property type="term" value="C:extracellular region"/>
    <property type="evidence" value="ECO:0007669"/>
    <property type="project" value="TreeGrafter"/>
</dbReference>
<dbReference type="AlphaFoldDB" id="A0A0R1LX55"/>
<keyword evidence="5 6" id="KW-0961">Cell wall biogenesis/degradation</keyword>
<comment type="pathway">
    <text evidence="1 6">Cell wall biogenesis; peptidoglycan biosynthesis.</text>
</comment>
<dbReference type="PATRIC" id="fig|1423776.4.peg.1622"/>
<evidence type="ECO:0000256" key="2">
    <source>
        <dbReference type="ARBA" id="ARBA00022679"/>
    </source>
</evidence>
<feature type="domain" description="L,D-TPase catalytic" evidence="8">
    <location>
        <begin position="333"/>
        <end position="461"/>
    </location>
</feature>
<keyword evidence="2" id="KW-0808">Transferase</keyword>
<dbReference type="SUPFAM" id="SSF141523">
    <property type="entry name" value="L,D-transpeptidase catalytic domain-like"/>
    <property type="match status" value="1"/>
</dbReference>
<feature type="transmembrane region" description="Helical" evidence="7">
    <location>
        <begin position="14"/>
        <end position="35"/>
    </location>
</feature>
<sequence length="462" mass="50421">MKQHATQPRHGRRWLIMIVTFLVALGIGSFGYASYYHQRFKPTQINGVTVTNLTVAQATQKLNQAATQNSSASITMSASKVAVTQAKVKQLLTKRNTDSHPVKTVKMTLTQTISASQQKYRLTTLLTQFKQKIATINANRTKPVDAKVILKNGQISVQAGKAGNTLDEAKMVATYKQQAQTASVISVKKVTQQAVSANSNTLSQTKAKLQKLLSQTVTVAFPSKTITFKASDYLKNGTATAAGSYQFDTSSLKQYIAQLASKYDTEGKAAKFKTHSGTTITVPSGGTYGWSISQSKLTNRILSGFENSASQSINLKDYVTGTGYGKANTVGNTYIEVDLKTLREYAYVNGKLKFSTKVMSGTITGGNQTPQGIYYIMYKQRNTTLTGDNDNGSTYHSKVKYWMPITNSGVGLHDSSWQPSYVYGNTSYRSDYHSHGCINNPPSKMGALYALAYAGEPVIVYN</sequence>
<evidence type="ECO:0000256" key="4">
    <source>
        <dbReference type="ARBA" id="ARBA00022984"/>
    </source>
</evidence>
<dbReference type="InterPro" id="IPR005490">
    <property type="entry name" value="LD_TPept_cat_dom"/>
</dbReference>
<evidence type="ECO:0000256" key="7">
    <source>
        <dbReference type="SAM" id="Phobius"/>
    </source>
</evidence>
<dbReference type="PROSITE" id="PS52029">
    <property type="entry name" value="LD_TPASE"/>
    <property type="match status" value="1"/>
</dbReference>
<dbReference type="PANTHER" id="PTHR30582:SF33">
    <property type="entry name" value="EXPORTED PROTEIN"/>
    <property type="match status" value="1"/>
</dbReference>
<dbReference type="Gene3D" id="3.10.20.800">
    <property type="match status" value="1"/>
</dbReference>
<dbReference type="STRING" id="1423776.FD04_GL001602"/>
<name>A0A0R1LX55_9LACO</name>
<dbReference type="InterPro" id="IPR038054">
    <property type="entry name" value="LD_TPept-like_central_sf"/>
</dbReference>
<feature type="active site" description="Nucleophile" evidence="6">
    <location>
        <position position="437"/>
    </location>
</feature>
<dbReference type="GO" id="GO:0018104">
    <property type="term" value="P:peptidoglycan-protein cross-linking"/>
    <property type="evidence" value="ECO:0007669"/>
    <property type="project" value="TreeGrafter"/>
</dbReference>
<comment type="caution">
    <text evidence="9">The sequence shown here is derived from an EMBL/GenBank/DDBJ whole genome shotgun (WGS) entry which is preliminary data.</text>
</comment>
<protein>
    <recommendedName>
        <fullName evidence="8">L,D-TPase catalytic domain-containing protein</fullName>
    </recommendedName>
</protein>
<evidence type="ECO:0000259" key="8">
    <source>
        <dbReference type="PROSITE" id="PS52029"/>
    </source>
</evidence>
<evidence type="ECO:0000256" key="5">
    <source>
        <dbReference type="ARBA" id="ARBA00023316"/>
    </source>
</evidence>
<reference evidence="9 10" key="1">
    <citation type="journal article" date="2015" name="Genome Announc.">
        <title>Expanding the biotechnology potential of lactobacilli through comparative genomics of 213 strains and associated genera.</title>
        <authorList>
            <person name="Sun Z."/>
            <person name="Harris H.M."/>
            <person name="McCann A."/>
            <person name="Guo C."/>
            <person name="Argimon S."/>
            <person name="Zhang W."/>
            <person name="Yang X."/>
            <person name="Jeffery I.B."/>
            <person name="Cooney J.C."/>
            <person name="Kagawa T.F."/>
            <person name="Liu W."/>
            <person name="Song Y."/>
            <person name="Salvetti E."/>
            <person name="Wrobel A."/>
            <person name="Rasinkangas P."/>
            <person name="Parkhill J."/>
            <person name="Rea M.C."/>
            <person name="O'Sullivan O."/>
            <person name="Ritari J."/>
            <person name="Douillard F.P."/>
            <person name="Paul Ross R."/>
            <person name="Yang R."/>
            <person name="Briner A.E."/>
            <person name="Felis G.E."/>
            <person name="de Vos W.M."/>
            <person name="Barrangou R."/>
            <person name="Klaenhammer T.R."/>
            <person name="Caufield P.W."/>
            <person name="Cui Y."/>
            <person name="Zhang H."/>
            <person name="O'Toole P.W."/>
        </authorList>
    </citation>
    <scope>NUCLEOTIDE SEQUENCE [LARGE SCALE GENOMIC DNA]</scope>
    <source>
        <strain evidence="9 10">DSM 19909</strain>
    </source>
</reference>
<dbReference type="Gene3D" id="2.40.440.10">
    <property type="entry name" value="L,D-transpeptidase catalytic domain-like"/>
    <property type="match status" value="1"/>
</dbReference>
<keyword evidence="7" id="KW-0812">Transmembrane</keyword>
<dbReference type="CDD" id="cd16913">
    <property type="entry name" value="YkuD_like"/>
    <property type="match status" value="1"/>
</dbReference>
<feature type="active site" description="Proton donor/acceptor" evidence="6">
    <location>
        <position position="413"/>
    </location>
</feature>
<proteinExistence type="predicted"/>
<dbReference type="RefSeq" id="WP_056948512.1">
    <property type="nucleotide sequence ID" value="NZ_AZEE01000029.1"/>
</dbReference>
<dbReference type="InterPro" id="IPR022029">
    <property type="entry name" value="YoaR-like_PG-bd"/>
</dbReference>
<dbReference type="UniPathway" id="UPA00219"/>
<accession>A0A0R1LX55</accession>